<feature type="domain" description="SbsA Ig-like" evidence="2">
    <location>
        <begin position="205"/>
        <end position="317"/>
    </location>
</feature>
<organism evidence="5 6">
    <name type="scientific">Flavobacterium pisciphilum</name>
    <dbReference type="NCBI Taxonomy" id="2893755"/>
    <lineage>
        <taxon>Bacteria</taxon>
        <taxon>Pseudomonadati</taxon>
        <taxon>Bacteroidota</taxon>
        <taxon>Flavobacteriia</taxon>
        <taxon>Flavobacteriales</taxon>
        <taxon>Flavobacteriaceae</taxon>
        <taxon>Flavobacterium</taxon>
    </lineage>
</organism>
<dbReference type="Pfam" id="PF18962">
    <property type="entry name" value="Por_Secre_tail"/>
    <property type="match status" value="1"/>
</dbReference>
<evidence type="ECO:0000259" key="4">
    <source>
        <dbReference type="Pfam" id="PF22494"/>
    </source>
</evidence>
<proteinExistence type="predicted"/>
<gene>
    <name evidence="5" type="ORF">LNQ49_21160</name>
</gene>
<dbReference type="PANTHER" id="PTHR46928">
    <property type="entry name" value="MESENCHYME-SPECIFIC CELL SURFACE GLYCOPROTEIN"/>
    <property type="match status" value="1"/>
</dbReference>
<dbReference type="InterPro" id="IPR026444">
    <property type="entry name" value="Secre_tail"/>
</dbReference>
<evidence type="ECO:0000313" key="5">
    <source>
        <dbReference type="EMBL" id="MCC9074101.1"/>
    </source>
</evidence>
<accession>A0ABS8MZ86</accession>
<evidence type="ECO:0000259" key="3">
    <source>
        <dbReference type="Pfam" id="PF18962"/>
    </source>
</evidence>
<comment type="caution">
    <text evidence="5">The sequence shown here is derived from an EMBL/GenBank/DDBJ whole genome shotgun (WGS) entry which is preliminary data.</text>
</comment>
<sequence length="1011" mass="108179">MKKHYSKRLFYFSLLLTSTFSWGQTLINYWSFNNPTSVATMTTPNVALVAGTSITALAGGTSFIEFNGGTGQNFDILNLNTRNSEVSGTHLRFSNPIGGALVFALPTTGYKNIIVKFATRRSAQGAGTQNWFYTLDGSSYTSFIPVTPNNGDPGLATLDFTAITGANNNPNFKLKVEFVQGPGGIGGNNRFDNFTTEGTATGGADTTAPVATILPANASTAISTTVTPTITFNESIRLINDNTINNTNVASLLELRLNNATGALIPFNATINDKIITVAPTQALVTNQSYYLALLPNKVEDLSNNAITTTLSSLFTTASPTVSFASNFITINENAANLNFIINLGSPITGSVDLVVKGAPFSTADANDFTLSTQTLHFTNSSALTQTIAIPIIDDNLEEQQAEYFVLSLENPVGFTITGTPTATIYIKDNDRLAPVPSKEIELNYIGSFDPSGSNSSTCEIVVHDKDSQRLFTTSAVAGFLDVINFSDPTAPKVIKSIDMNVYGGVTSVAVKNGLIAVASPNTDESLNGSVVFFNTDGIFQKQVTVGALPDMVTFSPDGKKVMTANEGQPNIDYSVDPEGSVSIIDISGGIATLNQSNVTTLLFTAYNAQEATLIASGIRKLKLTSTLSQDLEPEYVTIGSDSKKAWVTLQENNAIAEIDLTNNTITDIWALGTKDISIPGNGFDVSDNNGEVLIANWPMKAFYLPDGVANYTIGGTTYLVTANEGDEKEYTGFVERTTVGATNLDPTIFPNAAVLKQAYNLGRFRTTNLNGNLDSDADFEAINCLGARSFSIFNTTTKQIVFDSGDDFEMYTAANLPLLFNADHESNTSKTRSRAKGPEPEGVTTAKIGSQTFAFISLERVGGVMAYNVTDPNNVKFVDYKNSRSTSAYVGDHGPEGITYIAPENSPTGKGYILVANEISGTITIFEVDAKSLSAPDFVTDSTPTFSLFPNPSQKGIVYFNRTADIQVFDINGKNVLTTKNAQTINTSQLTTGIYFVKTAEGIVKKMIVK</sequence>
<dbReference type="Pfam" id="PF22494">
    <property type="entry name" value="choice_anch_I"/>
    <property type="match status" value="1"/>
</dbReference>
<dbReference type="Gene3D" id="2.130.10.10">
    <property type="entry name" value="YVTN repeat-like/Quinoprotein amine dehydrogenase"/>
    <property type="match status" value="1"/>
</dbReference>
<feature type="domain" description="Choice-of-anchor I" evidence="4">
    <location>
        <begin position="456"/>
        <end position="929"/>
    </location>
</feature>
<name>A0ABS8MZ86_9FLAO</name>
<dbReference type="SUPFAM" id="SSF141072">
    <property type="entry name" value="CalX-like"/>
    <property type="match status" value="1"/>
</dbReference>
<dbReference type="Pfam" id="PF13205">
    <property type="entry name" value="Big_5"/>
    <property type="match status" value="1"/>
</dbReference>
<dbReference type="InterPro" id="IPR052956">
    <property type="entry name" value="Mesenchyme-surface_protein"/>
</dbReference>
<dbReference type="RefSeq" id="WP_229990930.1">
    <property type="nucleotide sequence ID" value="NZ_JAJJMO010000001.1"/>
</dbReference>
<dbReference type="EMBL" id="JAJJMO010000001">
    <property type="protein sequence ID" value="MCC9074101.1"/>
    <property type="molecule type" value="Genomic_DNA"/>
</dbReference>
<dbReference type="Proteomes" id="UP001430919">
    <property type="component" value="Unassembled WGS sequence"/>
</dbReference>
<protein>
    <submittedName>
        <fullName evidence="5">Choice-of-anchor I family protein</fullName>
    </submittedName>
</protein>
<reference evidence="5" key="1">
    <citation type="submission" date="2021-11" db="EMBL/GenBank/DDBJ databases">
        <title>Description of novel Flavobacterium species.</title>
        <authorList>
            <person name="Saticioglu I.B."/>
            <person name="Ay H."/>
            <person name="Altun S."/>
            <person name="Duman M."/>
        </authorList>
    </citation>
    <scope>NUCLEOTIDE SEQUENCE</scope>
    <source>
        <strain evidence="5">F-65</strain>
    </source>
</reference>
<dbReference type="NCBIfam" id="TIGR04183">
    <property type="entry name" value="Por_Secre_tail"/>
    <property type="match status" value="1"/>
</dbReference>
<evidence type="ECO:0000313" key="6">
    <source>
        <dbReference type="Proteomes" id="UP001430919"/>
    </source>
</evidence>
<dbReference type="InterPro" id="IPR011048">
    <property type="entry name" value="Haem_d1_sf"/>
</dbReference>
<dbReference type="InterPro" id="IPR055188">
    <property type="entry name" value="Choice_anch_I"/>
</dbReference>
<keyword evidence="6" id="KW-1185">Reference proteome</keyword>
<dbReference type="PANTHER" id="PTHR46928:SF1">
    <property type="entry name" value="MESENCHYME-SPECIFIC CELL SURFACE GLYCOPROTEIN"/>
    <property type="match status" value="1"/>
</dbReference>
<dbReference type="SUPFAM" id="SSF51004">
    <property type="entry name" value="C-terminal (heme d1) domain of cytochrome cd1-nitrite reductase"/>
    <property type="match status" value="2"/>
</dbReference>
<feature type="domain" description="Secretion system C-terminal sorting" evidence="3">
    <location>
        <begin position="949"/>
        <end position="1010"/>
    </location>
</feature>
<dbReference type="InterPro" id="IPR032812">
    <property type="entry name" value="SbsA_Ig"/>
</dbReference>
<dbReference type="NCBIfam" id="NF038117">
    <property type="entry name" value="choice_anch_I"/>
    <property type="match status" value="1"/>
</dbReference>
<evidence type="ECO:0000256" key="1">
    <source>
        <dbReference type="ARBA" id="ARBA00022729"/>
    </source>
</evidence>
<evidence type="ECO:0000259" key="2">
    <source>
        <dbReference type="Pfam" id="PF13205"/>
    </source>
</evidence>
<dbReference type="Gene3D" id="2.60.40.2030">
    <property type="match status" value="1"/>
</dbReference>
<dbReference type="InterPro" id="IPR038081">
    <property type="entry name" value="CalX-like_sf"/>
</dbReference>
<dbReference type="InterPro" id="IPR015943">
    <property type="entry name" value="WD40/YVTN_repeat-like_dom_sf"/>
</dbReference>
<keyword evidence="1" id="KW-0732">Signal</keyword>